<dbReference type="Pfam" id="PF07690">
    <property type="entry name" value="MFS_1"/>
    <property type="match status" value="1"/>
</dbReference>
<evidence type="ECO:0000256" key="1">
    <source>
        <dbReference type="ARBA" id="ARBA00004141"/>
    </source>
</evidence>
<protein>
    <recommendedName>
        <fullName evidence="6">Major facilitator superfamily (MFS) profile domain-containing protein</fullName>
    </recommendedName>
</protein>
<keyword evidence="8" id="KW-1185">Reference proteome</keyword>
<reference evidence="7 8" key="1">
    <citation type="submission" date="2014-03" db="EMBL/GenBank/DDBJ databases">
        <title>Bradyrhizobium valentinum sp. nov., isolated from effective nodules of Lupinus mariae-josephae, a lupine endemic of basic-lime soils in Eastern Spain.</title>
        <authorList>
            <person name="Duran D."/>
            <person name="Rey L."/>
            <person name="Navarro A."/>
            <person name="Busquets A."/>
            <person name="Imperial J."/>
            <person name="Ruiz-Argueso T."/>
        </authorList>
    </citation>
    <scope>NUCLEOTIDE SEQUENCE [LARGE SCALE GENOMIC DNA]</scope>
    <source>
        <strain evidence="7 8">Ro19</strain>
    </source>
</reference>
<comment type="caution">
    <text evidence="7">The sequence shown here is derived from an EMBL/GenBank/DDBJ whole genome shotgun (WGS) entry which is preliminary data.</text>
</comment>
<feature type="transmembrane region" description="Helical" evidence="5">
    <location>
        <begin position="58"/>
        <end position="77"/>
    </location>
</feature>
<dbReference type="EMBL" id="LLYA01000203">
    <property type="protein sequence ID" value="KRR17841.1"/>
    <property type="molecule type" value="Genomic_DNA"/>
</dbReference>
<keyword evidence="2 5" id="KW-0812">Transmembrane</keyword>
<dbReference type="InterPro" id="IPR020846">
    <property type="entry name" value="MFS_dom"/>
</dbReference>
<dbReference type="OrthoDB" id="7375466at2"/>
<evidence type="ECO:0000256" key="2">
    <source>
        <dbReference type="ARBA" id="ARBA00022692"/>
    </source>
</evidence>
<evidence type="ECO:0000256" key="3">
    <source>
        <dbReference type="ARBA" id="ARBA00022989"/>
    </source>
</evidence>
<dbReference type="RefSeq" id="WP_057847283.1">
    <property type="nucleotide sequence ID" value="NZ_LLYA01000203.1"/>
</dbReference>
<dbReference type="InterPro" id="IPR036259">
    <property type="entry name" value="MFS_trans_sf"/>
</dbReference>
<dbReference type="AlphaFoldDB" id="A0A0R3MD51"/>
<dbReference type="PANTHER" id="PTHR23501:SF197">
    <property type="entry name" value="COMD"/>
    <property type="match status" value="1"/>
</dbReference>
<dbReference type="SUPFAM" id="SSF103473">
    <property type="entry name" value="MFS general substrate transporter"/>
    <property type="match status" value="1"/>
</dbReference>
<dbReference type="Gene3D" id="1.20.1250.20">
    <property type="entry name" value="MFS general substrate transporter like domains"/>
    <property type="match status" value="1"/>
</dbReference>
<keyword evidence="4 5" id="KW-0472">Membrane</keyword>
<feature type="domain" description="Major facilitator superfamily (MFS) profile" evidence="6">
    <location>
        <begin position="24"/>
        <end position="112"/>
    </location>
</feature>
<dbReference type="Proteomes" id="UP000052023">
    <property type="component" value="Unassembled WGS sequence"/>
</dbReference>
<keyword evidence="3 5" id="KW-1133">Transmembrane helix</keyword>
<sequence length="112" mass="12007">MSNPKPIPAEHAKWVSTPGEIRLIISGLVVAVFVSSLDQTILAGSLSSIAADLNNWSVASWLVSGYLISSIVAIPIAGRLSDLFGRRRLLLILSLLYVSGSILCAISCRCRR</sequence>
<organism evidence="7 8">
    <name type="scientific">Bradyrhizobium retamae</name>
    <dbReference type="NCBI Taxonomy" id="1300035"/>
    <lineage>
        <taxon>Bacteria</taxon>
        <taxon>Pseudomonadati</taxon>
        <taxon>Pseudomonadota</taxon>
        <taxon>Alphaproteobacteria</taxon>
        <taxon>Hyphomicrobiales</taxon>
        <taxon>Nitrobacteraceae</taxon>
        <taxon>Bradyrhizobium</taxon>
    </lineage>
</organism>
<dbReference type="InterPro" id="IPR005829">
    <property type="entry name" value="Sugar_transporter_CS"/>
</dbReference>
<name>A0A0R3MD51_9BRAD</name>
<dbReference type="PROSITE" id="PS00216">
    <property type="entry name" value="SUGAR_TRANSPORT_1"/>
    <property type="match status" value="1"/>
</dbReference>
<feature type="transmembrane region" description="Helical" evidence="5">
    <location>
        <begin position="89"/>
        <end position="108"/>
    </location>
</feature>
<dbReference type="PANTHER" id="PTHR23501">
    <property type="entry name" value="MAJOR FACILITATOR SUPERFAMILY"/>
    <property type="match status" value="1"/>
</dbReference>
<proteinExistence type="predicted"/>
<evidence type="ECO:0000256" key="4">
    <source>
        <dbReference type="ARBA" id="ARBA00023136"/>
    </source>
</evidence>
<dbReference type="InterPro" id="IPR011701">
    <property type="entry name" value="MFS"/>
</dbReference>
<gene>
    <name evidence="7" type="ORF">CQ13_10685</name>
</gene>
<dbReference type="GO" id="GO:0005886">
    <property type="term" value="C:plasma membrane"/>
    <property type="evidence" value="ECO:0007669"/>
    <property type="project" value="TreeGrafter"/>
</dbReference>
<dbReference type="PROSITE" id="PS50850">
    <property type="entry name" value="MFS"/>
    <property type="match status" value="1"/>
</dbReference>
<comment type="subcellular location">
    <subcellularLocation>
        <location evidence="1">Membrane</location>
        <topology evidence="1">Multi-pass membrane protein</topology>
    </subcellularLocation>
</comment>
<evidence type="ECO:0000259" key="6">
    <source>
        <dbReference type="PROSITE" id="PS50850"/>
    </source>
</evidence>
<evidence type="ECO:0000313" key="8">
    <source>
        <dbReference type="Proteomes" id="UP000052023"/>
    </source>
</evidence>
<evidence type="ECO:0000313" key="7">
    <source>
        <dbReference type="EMBL" id="KRR17841.1"/>
    </source>
</evidence>
<accession>A0A0R3MD51</accession>
<evidence type="ECO:0000256" key="5">
    <source>
        <dbReference type="SAM" id="Phobius"/>
    </source>
</evidence>
<feature type="transmembrane region" description="Helical" evidence="5">
    <location>
        <begin position="23"/>
        <end position="46"/>
    </location>
</feature>
<dbReference type="GO" id="GO:0022857">
    <property type="term" value="F:transmembrane transporter activity"/>
    <property type="evidence" value="ECO:0007669"/>
    <property type="project" value="InterPro"/>
</dbReference>